<dbReference type="InterPro" id="IPR014748">
    <property type="entry name" value="Enoyl-CoA_hydra_C"/>
</dbReference>
<gene>
    <name evidence="3" type="ORF">H9632_08350</name>
</gene>
<evidence type="ECO:0000313" key="4">
    <source>
        <dbReference type="Proteomes" id="UP000600565"/>
    </source>
</evidence>
<dbReference type="Proteomes" id="UP000600565">
    <property type="component" value="Unassembled WGS sequence"/>
</dbReference>
<dbReference type="RefSeq" id="WP_191703650.1">
    <property type="nucleotide sequence ID" value="NZ_JACSPW010000006.1"/>
</dbReference>
<dbReference type="InterPro" id="IPR001753">
    <property type="entry name" value="Enoyl-CoA_hydra/iso"/>
</dbReference>
<comment type="caution">
    <text evidence="3">The sequence shown here is derived from an EMBL/GenBank/DDBJ whole genome shotgun (WGS) entry which is preliminary data.</text>
</comment>
<evidence type="ECO:0000313" key="3">
    <source>
        <dbReference type="EMBL" id="MBD8033076.1"/>
    </source>
</evidence>
<dbReference type="Pfam" id="PF00378">
    <property type="entry name" value="ECH_1"/>
    <property type="match status" value="1"/>
</dbReference>
<dbReference type="CDD" id="cd06558">
    <property type="entry name" value="crotonase-like"/>
    <property type="match status" value="1"/>
</dbReference>
<proteinExistence type="inferred from homology"/>
<reference evidence="3 4" key="1">
    <citation type="submission" date="2020-08" db="EMBL/GenBank/DDBJ databases">
        <title>A Genomic Blueprint of the Chicken Gut Microbiome.</title>
        <authorList>
            <person name="Gilroy R."/>
            <person name="Ravi A."/>
            <person name="Getino M."/>
            <person name="Pursley I."/>
            <person name="Horton D.L."/>
            <person name="Alikhan N.-F."/>
            <person name="Baker D."/>
            <person name="Gharbi K."/>
            <person name="Hall N."/>
            <person name="Watson M."/>
            <person name="Adriaenssens E.M."/>
            <person name="Foster-Nyarko E."/>
            <person name="Jarju S."/>
            <person name="Secka A."/>
            <person name="Antonio M."/>
            <person name="Oren A."/>
            <person name="Chaudhuri R."/>
            <person name="La Ragione R.M."/>
            <person name="Hildebrand F."/>
            <person name="Pallen M.J."/>
        </authorList>
    </citation>
    <scope>NUCLEOTIDE SEQUENCE [LARGE SCALE GENOMIC DNA]</scope>
    <source>
        <strain evidence="3 4">Sa1YVA6</strain>
    </source>
</reference>
<dbReference type="EMBL" id="JACSPW010000006">
    <property type="protein sequence ID" value="MBD8033076.1"/>
    <property type="molecule type" value="Genomic_DNA"/>
</dbReference>
<comment type="similarity">
    <text evidence="1 2">Belongs to the enoyl-CoA hydratase/isomerase family.</text>
</comment>
<dbReference type="Gene3D" id="1.10.12.10">
    <property type="entry name" value="Lyase 2-enoyl-coa Hydratase, Chain A, domain 2"/>
    <property type="match status" value="1"/>
</dbReference>
<evidence type="ECO:0000256" key="2">
    <source>
        <dbReference type="RuleBase" id="RU003707"/>
    </source>
</evidence>
<protein>
    <submittedName>
        <fullName evidence="3">Enoyl-CoA hydratase</fullName>
    </submittedName>
</protein>
<dbReference type="SUPFAM" id="SSF52096">
    <property type="entry name" value="ClpP/crotonase"/>
    <property type="match status" value="1"/>
</dbReference>
<accession>A0ABR8XMB3</accession>
<dbReference type="InterPro" id="IPR018376">
    <property type="entry name" value="Enoyl-CoA_hyd/isom_CS"/>
</dbReference>
<keyword evidence="4" id="KW-1185">Reference proteome</keyword>
<dbReference type="InterPro" id="IPR029045">
    <property type="entry name" value="ClpP/crotonase-like_dom_sf"/>
</dbReference>
<evidence type="ECO:0000256" key="1">
    <source>
        <dbReference type="ARBA" id="ARBA00005254"/>
    </source>
</evidence>
<sequence length="260" mass="28481">MTYQSIQVTLAENGVCTVKLNRPQVRNALGLQMREELKDFFTEVQNNDDVKVIVLTGEGNAFSAGGDLSALKDVEAASGRKRLQSGHEMISSIVDLEKPVIAAVNGAAAGAGFSLALACDIIIANQSAVFIQSFSKVGLIPDLGSIYFLPRLIGRHRALEMMFLGEKISSEQAHELGIVNRVFEDDLFTDEVYKLANQLTEGPQMALGLMKKLVNRSILDDLSQSLELEGFAQAMCFESANFKEGVEAFFEKRKPVFNQL</sequence>
<dbReference type="PANTHER" id="PTHR43459:SF1">
    <property type="entry name" value="EG:BACN32G11.4 PROTEIN"/>
    <property type="match status" value="1"/>
</dbReference>
<organism evidence="3 4">
    <name type="scientific">Solibacillus merdavium</name>
    <dbReference type="NCBI Taxonomy" id="2762218"/>
    <lineage>
        <taxon>Bacteria</taxon>
        <taxon>Bacillati</taxon>
        <taxon>Bacillota</taxon>
        <taxon>Bacilli</taxon>
        <taxon>Bacillales</taxon>
        <taxon>Caryophanaceae</taxon>
        <taxon>Solibacillus</taxon>
    </lineage>
</organism>
<dbReference type="PANTHER" id="PTHR43459">
    <property type="entry name" value="ENOYL-COA HYDRATASE"/>
    <property type="match status" value="1"/>
</dbReference>
<dbReference type="Gene3D" id="3.90.226.10">
    <property type="entry name" value="2-enoyl-CoA Hydratase, Chain A, domain 1"/>
    <property type="match status" value="1"/>
</dbReference>
<name>A0ABR8XMB3_9BACL</name>
<dbReference type="PROSITE" id="PS00166">
    <property type="entry name" value="ENOYL_COA_HYDRATASE"/>
    <property type="match status" value="1"/>
</dbReference>